<dbReference type="AlphaFoldDB" id="A0A1I0CLS9"/>
<reference evidence="1 2" key="1">
    <citation type="submission" date="2016-10" db="EMBL/GenBank/DDBJ databases">
        <authorList>
            <person name="de Groot N.N."/>
        </authorList>
    </citation>
    <scope>NUCLEOTIDE SEQUENCE [LARGE SCALE GENOMIC DNA]</scope>
    <source>
        <strain evidence="1 2">CGMCC 4.5598</strain>
    </source>
</reference>
<evidence type="ECO:0000313" key="2">
    <source>
        <dbReference type="Proteomes" id="UP000199361"/>
    </source>
</evidence>
<organism evidence="1 2">
    <name type="scientific">Nonomuraea wenchangensis</name>
    <dbReference type="NCBI Taxonomy" id="568860"/>
    <lineage>
        <taxon>Bacteria</taxon>
        <taxon>Bacillati</taxon>
        <taxon>Actinomycetota</taxon>
        <taxon>Actinomycetes</taxon>
        <taxon>Streptosporangiales</taxon>
        <taxon>Streptosporangiaceae</taxon>
        <taxon>Nonomuraea</taxon>
    </lineage>
</organism>
<sequence length="147" mass="16212">MPELVHLQFGAKPWEPSETSRVIAVYDKHDRPTCGLIEQQGHMFLFDCVEGHAWDINVWAYVEVTEDQIAELTAAEGAEFAATVDRALKRVPLVAALAVGDRLEMAHVLGPEETGPNAYTSIMEAVLAKIERGTNAAETLRRVQLVT</sequence>
<dbReference type="RefSeq" id="WP_091077993.1">
    <property type="nucleotide sequence ID" value="NZ_FOHX01000002.1"/>
</dbReference>
<dbReference type="OrthoDB" id="3535650at2"/>
<proteinExistence type="predicted"/>
<dbReference type="EMBL" id="FOHX01000002">
    <property type="protein sequence ID" value="SET20639.1"/>
    <property type="molecule type" value="Genomic_DNA"/>
</dbReference>
<name>A0A1I0CLS9_9ACTN</name>
<gene>
    <name evidence="1" type="ORF">SAMN05421811_102372</name>
</gene>
<protein>
    <submittedName>
        <fullName evidence="1">Uncharacterized protein</fullName>
    </submittedName>
</protein>
<accession>A0A1I0CLS9</accession>
<dbReference type="Proteomes" id="UP000199361">
    <property type="component" value="Unassembled WGS sequence"/>
</dbReference>
<keyword evidence="2" id="KW-1185">Reference proteome</keyword>
<evidence type="ECO:0000313" key="1">
    <source>
        <dbReference type="EMBL" id="SET20639.1"/>
    </source>
</evidence>